<dbReference type="EMBL" id="JACHYA010000002">
    <property type="protein sequence ID" value="MBB3171228.1"/>
    <property type="molecule type" value="Genomic_DNA"/>
</dbReference>
<evidence type="ECO:0000313" key="2">
    <source>
        <dbReference type="EMBL" id="MBB3171228.1"/>
    </source>
</evidence>
<proteinExistence type="predicted"/>
<dbReference type="SUPFAM" id="SSF51556">
    <property type="entry name" value="Metallo-dependent hydrolases"/>
    <property type="match status" value="1"/>
</dbReference>
<dbReference type="InterPro" id="IPR013108">
    <property type="entry name" value="Amidohydro_3"/>
</dbReference>
<evidence type="ECO:0000313" key="3">
    <source>
        <dbReference type="Proteomes" id="UP000530850"/>
    </source>
</evidence>
<evidence type="ECO:0000259" key="1">
    <source>
        <dbReference type="Pfam" id="PF07969"/>
    </source>
</evidence>
<accession>A0A7W5GQH7</accession>
<reference evidence="2 3" key="1">
    <citation type="submission" date="2020-08" db="EMBL/GenBank/DDBJ databases">
        <title>Sequencing the genomes of 1000 actinobacteria strains.</title>
        <authorList>
            <person name="Klenk H.-P."/>
        </authorList>
    </citation>
    <scope>NUCLEOTIDE SEQUENCE [LARGE SCALE GENOMIC DNA]</scope>
    <source>
        <strain evidence="2 3">DSM 22242</strain>
    </source>
</reference>
<feature type="domain" description="Amidohydrolase 3" evidence="1">
    <location>
        <begin position="47"/>
        <end position="500"/>
    </location>
</feature>
<dbReference type="GeneID" id="93357301"/>
<name>A0A7W5GQH7_9ACTN</name>
<organism evidence="2 3">
    <name type="scientific">Parvibacter caecicola</name>
    <dbReference type="NCBI Taxonomy" id="747645"/>
    <lineage>
        <taxon>Bacteria</taxon>
        <taxon>Bacillati</taxon>
        <taxon>Actinomycetota</taxon>
        <taxon>Coriobacteriia</taxon>
        <taxon>Coriobacteriales</taxon>
        <taxon>Coriobacteriaceae</taxon>
        <taxon>Parvibacter</taxon>
    </lineage>
</organism>
<sequence>MKVYEGDILTVDADDSVARYLVEDGGRILFVGDGLPAEYADAPVERLDGRVLCPAFVDTHEHLASFATFNAGLNVMAARSNREIIEMVSEFAGRCGSKILVAFGASPYSVEEGRLLSREELDRACPDKPVFMVKYDGHACVVNTLLLEKVKGKVEGLRGYHPDTGEMNQEAFFAVSDYITGSLSIPELVGNVQKAMDFLAGRGIGMVHSVSGVGFAGNLDISLEKWLGRSAQSGFQVRVFPQSMDVSVATKRKLPRIGGCFECALDGCFGSHDAALKEPYVDAAGGQGVLYYSDEKVTEFCKEANRAGLQIELHAIGDAAFDQAARALKAALEDFPREDHRHGIIHACLPTEEGIAICAEYGIHLPVQTSFIDWPQEPDSYLGEILGEERAARLNPLRTFADAGIVLSAGSDAPCTDPDPVLWMQRACNHSVPGQSLTVREALRMCTYNGAWVTFDEGERGSLGAGKVADMCVLSENPYEMAPEDLSRLKVEGLILAGKPYEAQKQGVLPAVLRGIFGAEVRDQRVAL</sequence>
<dbReference type="Gene3D" id="2.30.40.10">
    <property type="entry name" value="Urease, subunit C, domain 1"/>
    <property type="match status" value="1"/>
</dbReference>
<dbReference type="GO" id="GO:0016810">
    <property type="term" value="F:hydrolase activity, acting on carbon-nitrogen (but not peptide) bonds"/>
    <property type="evidence" value="ECO:0007669"/>
    <property type="project" value="InterPro"/>
</dbReference>
<dbReference type="InterPro" id="IPR032466">
    <property type="entry name" value="Metal_Hydrolase"/>
</dbReference>
<dbReference type="Gene3D" id="3.20.20.140">
    <property type="entry name" value="Metal-dependent hydrolases"/>
    <property type="match status" value="1"/>
</dbReference>
<gene>
    <name evidence="2" type="ORF">FHR31_001040</name>
</gene>
<protein>
    <recommendedName>
        <fullName evidence="1">Amidohydrolase 3 domain-containing protein</fullName>
    </recommendedName>
</protein>
<dbReference type="Proteomes" id="UP000530850">
    <property type="component" value="Unassembled WGS sequence"/>
</dbReference>
<dbReference type="SUPFAM" id="SSF51338">
    <property type="entry name" value="Composite domain of metallo-dependent hydrolases"/>
    <property type="match status" value="1"/>
</dbReference>
<dbReference type="InterPro" id="IPR011059">
    <property type="entry name" value="Metal-dep_hydrolase_composite"/>
</dbReference>
<dbReference type="PANTHER" id="PTHR22642:SF2">
    <property type="entry name" value="PROTEIN LONG AFTER FAR-RED 3"/>
    <property type="match status" value="1"/>
</dbReference>
<dbReference type="AlphaFoldDB" id="A0A7W5GQH7"/>
<dbReference type="PANTHER" id="PTHR22642">
    <property type="entry name" value="IMIDAZOLONEPROPIONASE"/>
    <property type="match status" value="1"/>
</dbReference>
<dbReference type="Pfam" id="PF07969">
    <property type="entry name" value="Amidohydro_3"/>
    <property type="match status" value="1"/>
</dbReference>
<comment type="caution">
    <text evidence="2">The sequence shown here is derived from an EMBL/GenBank/DDBJ whole genome shotgun (WGS) entry which is preliminary data.</text>
</comment>
<dbReference type="RefSeq" id="WP_123185992.1">
    <property type="nucleotide sequence ID" value="NZ_JACHYA010000002.1"/>
</dbReference>
<dbReference type="Gene3D" id="3.10.310.70">
    <property type="match status" value="1"/>
</dbReference>